<proteinExistence type="predicted"/>
<dbReference type="RefSeq" id="WP_188406562.1">
    <property type="nucleotide sequence ID" value="NZ_BMGL01000010.1"/>
</dbReference>
<protein>
    <submittedName>
        <fullName evidence="1">Uncharacterized protein</fullName>
    </submittedName>
</protein>
<name>A0A917EBL8_9FLAO</name>
<keyword evidence="2" id="KW-1185">Reference proteome</keyword>
<dbReference type="EMBL" id="BMGL01000010">
    <property type="protein sequence ID" value="GGE17523.1"/>
    <property type="molecule type" value="Genomic_DNA"/>
</dbReference>
<evidence type="ECO:0000313" key="1">
    <source>
        <dbReference type="EMBL" id="GGE17523.1"/>
    </source>
</evidence>
<sequence>MENKKALKLIKLIVEELNSNGIKVEKQLENLKNLRALAVEEELPVVAKTLRLVYEHLEEYETFVAPIPQEEIFNDEGELEEQEKITGSDSLVYLMNLIKNCENKLNLSEIREYNTYLEEFSI</sequence>
<comment type="caution">
    <text evidence="1">The sequence shown here is derived from an EMBL/GenBank/DDBJ whole genome shotgun (WGS) entry which is preliminary data.</text>
</comment>
<evidence type="ECO:0000313" key="2">
    <source>
        <dbReference type="Proteomes" id="UP000599688"/>
    </source>
</evidence>
<dbReference type="AlphaFoldDB" id="A0A917EBL8"/>
<dbReference type="Proteomes" id="UP000599688">
    <property type="component" value="Unassembled WGS sequence"/>
</dbReference>
<accession>A0A917EBL8</accession>
<reference evidence="1 2" key="1">
    <citation type="journal article" date="2014" name="Int. J. Syst. Evol. Microbiol.">
        <title>Complete genome sequence of Corynebacterium casei LMG S-19264T (=DSM 44701T), isolated from a smear-ripened cheese.</title>
        <authorList>
            <consortium name="US DOE Joint Genome Institute (JGI-PGF)"/>
            <person name="Walter F."/>
            <person name="Albersmeier A."/>
            <person name="Kalinowski J."/>
            <person name="Ruckert C."/>
        </authorList>
    </citation>
    <scope>NUCLEOTIDE SEQUENCE [LARGE SCALE GENOMIC DNA]</scope>
    <source>
        <strain evidence="1 2">CGMCC 1.12925</strain>
    </source>
</reference>
<gene>
    <name evidence="1" type="ORF">GCM10010831_18470</name>
</gene>
<organism evidence="1 2">
    <name type="scientific">Psychroflexus salis</name>
    <dbReference type="NCBI Taxonomy" id="1526574"/>
    <lineage>
        <taxon>Bacteria</taxon>
        <taxon>Pseudomonadati</taxon>
        <taxon>Bacteroidota</taxon>
        <taxon>Flavobacteriia</taxon>
        <taxon>Flavobacteriales</taxon>
        <taxon>Flavobacteriaceae</taxon>
        <taxon>Psychroflexus</taxon>
    </lineage>
</organism>